<dbReference type="InterPro" id="IPR032800">
    <property type="entry name" value="TRP_N"/>
</dbReference>
<proteinExistence type="inferred from homology"/>
<dbReference type="SMART" id="SM01320">
    <property type="entry name" value="TRP_N"/>
    <property type="match status" value="1"/>
</dbReference>
<keyword evidence="4 9" id="KW-0732">Signal</keyword>
<evidence type="ECO:0000256" key="6">
    <source>
        <dbReference type="ARBA" id="ARBA00023136"/>
    </source>
</evidence>
<feature type="region of interest" description="Disordered" evidence="7">
    <location>
        <begin position="668"/>
        <end position="691"/>
    </location>
</feature>
<feature type="transmembrane region" description="Helical" evidence="8">
    <location>
        <begin position="407"/>
        <end position="427"/>
    </location>
</feature>
<evidence type="ECO:0000313" key="11">
    <source>
        <dbReference type="EMBL" id="KAJ7078939.1"/>
    </source>
</evidence>
<dbReference type="GO" id="GO:0055085">
    <property type="term" value="P:transmembrane transport"/>
    <property type="evidence" value="ECO:0007669"/>
    <property type="project" value="TreeGrafter"/>
</dbReference>
<feature type="domain" description="ML-like" evidence="10">
    <location>
        <begin position="22"/>
        <end position="164"/>
    </location>
</feature>
<feature type="transmembrane region" description="Helical" evidence="8">
    <location>
        <begin position="488"/>
        <end position="506"/>
    </location>
</feature>
<reference evidence="11" key="1">
    <citation type="submission" date="2023-03" db="EMBL/GenBank/DDBJ databases">
        <title>Massive genome expansion in bonnet fungi (Mycena s.s.) driven by repeated elements and novel gene families across ecological guilds.</title>
        <authorList>
            <consortium name="Lawrence Berkeley National Laboratory"/>
            <person name="Harder C.B."/>
            <person name="Miyauchi S."/>
            <person name="Viragh M."/>
            <person name="Kuo A."/>
            <person name="Thoen E."/>
            <person name="Andreopoulos B."/>
            <person name="Lu D."/>
            <person name="Skrede I."/>
            <person name="Drula E."/>
            <person name="Henrissat B."/>
            <person name="Morin E."/>
            <person name="Kohler A."/>
            <person name="Barry K."/>
            <person name="LaButti K."/>
            <person name="Morin E."/>
            <person name="Salamov A."/>
            <person name="Lipzen A."/>
            <person name="Mereny Z."/>
            <person name="Hegedus B."/>
            <person name="Baldrian P."/>
            <person name="Stursova M."/>
            <person name="Weitz H."/>
            <person name="Taylor A."/>
            <person name="Grigoriev I.V."/>
            <person name="Nagy L.G."/>
            <person name="Martin F."/>
            <person name="Kauserud H."/>
        </authorList>
    </citation>
    <scope>NUCLEOTIDE SEQUENCE</scope>
    <source>
        <strain evidence="11">CBHHK173m</strain>
    </source>
</reference>
<feature type="signal peptide" evidence="9">
    <location>
        <begin position="1"/>
        <end position="19"/>
    </location>
</feature>
<evidence type="ECO:0000256" key="7">
    <source>
        <dbReference type="SAM" id="MobiDB-lite"/>
    </source>
</evidence>
<keyword evidence="12" id="KW-1185">Reference proteome</keyword>
<gene>
    <name evidence="11" type="ORF">B0H15DRAFT_1025762</name>
</gene>
<organism evidence="11 12">
    <name type="scientific">Mycena belliarum</name>
    <dbReference type="NCBI Taxonomy" id="1033014"/>
    <lineage>
        <taxon>Eukaryota</taxon>
        <taxon>Fungi</taxon>
        <taxon>Dikarya</taxon>
        <taxon>Basidiomycota</taxon>
        <taxon>Agaricomycotina</taxon>
        <taxon>Agaricomycetes</taxon>
        <taxon>Agaricomycetidae</taxon>
        <taxon>Agaricales</taxon>
        <taxon>Marasmiineae</taxon>
        <taxon>Mycenaceae</taxon>
        <taxon>Mycena</taxon>
    </lineage>
</organism>
<dbReference type="Pfam" id="PF06011">
    <property type="entry name" value="TRP"/>
    <property type="match status" value="1"/>
</dbReference>
<accession>A0AAD6TTC3</accession>
<keyword evidence="5 8" id="KW-1133">Transmembrane helix</keyword>
<protein>
    <submittedName>
        <fullName evidence="11">TRP-domain-containing protein</fullName>
    </submittedName>
</protein>
<comment type="similarity">
    <text evidence="2">Belongs to the transient receptor potential (TRP) ion channel family.</text>
</comment>
<keyword evidence="6 8" id="KW-0472">Membrane</keyword>
<dbReference type="Proteomes" id="UP001222325">
    <property type="component" value="Unassembled WGS sequence"/>
</dbReference>
<dbReference type="GO" id="GO:0009272">
    <property type="term" value="P:fungal-type cell wall biogenesis"/>
    <property type="evidence" value="ECO:0007669"/>
    <property type="project" value="TreeGrafter"/>
</dbReference>
<dbReference type="PANTHER" id="PTHR31145:SF2">
    <property type="entry name" value="FLAVIN CARRIER PROTEIN 2"/>
    <property type="match status" value="1"/>
</dbReference>
<evidence type="ECO:0000256" key="4">
    <source>
        <dbReference type="ARBA" id="ARBA00022729"/>
    </source>
</evidence>
<evidence type="ECO:0000313" key="12">
    <source>
        <dbReference type="Proteomes" id="UP001222325"/>
    </source>
</evidence>
<feature type="transmembrane region" description="Helical" evidence="8">
    <location>
        <begin position="575"/>
        <end position="605"/>
    </location>
</feature>
<comment type="subcellular location">
    <subcellularLocation>
        <location evidence="1">Membrane</location>
        <topology evidence="1">Multi-pass membrane protein</topology>
    </subcellularLocation>
</comment>
<dbReference type="PANTHER" id="PTHR31145">
    <property type="entry name" value="INTEGRAL MEMBRANE PROTEIN (AFU_ORTHOLOGUE AFUA_7G01610)"/>
    <property type="match status" value="1"/>
</dbReference>
<feature type="transmembrane region" description="Helical" evidence="8">
    <location>
        <begin position="433"/>
        <end position="455"/>
    </location>
</feature>
<feature type="chain" id="PRO_5042179775" evidence="9">
    <location>
        <begin position="20"/>
        <end position="691"/>
    </location>
</feature>
<evidence type="ECO:0000256" key="5">
    <source>
        <dbReference type="ARBA" id="ARBA00022989"/>
    </source>
</evidence>
<evidence type="ECO:0000256" key="3">
    <source>
        <dbReference type="ARBA" id="ARBA00022692"/>
    </source>
</evidence>
<evidence type="ECO:0000256" key="1">
    <source>
        <dbReference type="ARBA" id="ARBA00004141"/>
    </source>
</evidence>
<feature type="region of interest" description="Disordered" evidence="7">
    <location>
        <begin position="614"/>
        <end position="654"/>
    </location>
</feature>
<evidence type="ECO:0000256" key="9">
    <source>
        <dbReference type="SAM" id="SignalP"/>
    </source>
</evidence>
<comment type="caution">
    <text evidence="11">The sequence shown here is derived from an EMBL/GenBank/DDBJ whole genome shotgun (WGS) entry which is preliminary data.</text>
</comment>
<dbReference type="InterPro" id="IPR010308">
    <property type="entry name" value="TRP_C"/>
</dbReference>
<evidence type="ECO:0000256" key="2">
    <source>
        <dbReference type="ARBA" id="ARBA00010642"/>
    </source>
</evidence>
<feature type="transmembrane region" description="Helical" evidence="8">
    <location>
        <begin position="512"/>
        <end position="532"/>
    </location>
</feature>
<dbReference type="Pfam" id="PF14558">
    <property type="entry name" value="TRP_N"/>
    <property type="match status" value="1"/>
</dbReference>
<evidence type="ECO:0000256" key="8">
    <source>
        <dbReference type="SAM" id="Phobius"/>
    </source>
</evidence>
<evidence type="ECO:0000259" key="10">
    <source>
        <dbReference type="SMART" id="SM01320"/>
    </source>
</evidence>
<sequence>MFAGLWPLLLLLPLPLSVAANGTLFTSSVTYCEPPETLLIQQFDVKYFAQNQSIFFDISAASVEANVNVSANILVNVYGITAVNVTIDLCSILAGALCPLPQYNFVGSQAISLPESLGVSNRLPALAFIVPDLEAFAQLTLVEVGTGDVKACVQATLANGWSTHQPAVEWATATLTLFAFLVAAWQAPRIHAVVPYRLLDLLHFFQTIATTGFLSLNYPSLYRAFTLNFGWAMGLVSSPNSKLQKSIDTMRALTGGHLANASSSSPVGLVDRKLSPWNTNLQQAPSVSNSYAQLLFAQPPANVTFSRLAFGGLQQLSAADGSQVQTVTDDSSNVLQAGIPIYVNSLHIATANAFMTTFLVCLIAAGVALVLAGLVYTLLYSANRFQWGSEEVRNRLESAYPTYIKAWALRLTLVCLPPLTIFVFYQWTLKDSWLPILLSLITFLAIWTFVLYPAYLTLRLVWRESPNVLESDLKHISPLYAQYRAPRYYFFLPLLIATFVKALVIATGQGHGMAQVVVFLLVELAVVAGHIFLKPYNSRGGDIFSTYLAIVRLVCTGLMISFVESVGVAAIPRVAIGAVIAVIFSIAVVILAINIFLQSGILWLLRRGRFNRSPSLKGSADESMLEKGHASPVESKPGVTSHSRSHSVRSGLTGDASITRHSASASILSHPVGASRHDLTSSRLSTSSIPR</sequence>
<dbReference type="AlphaFoldDB" id="A0AAD6TTC3"/>
<dbReference type="EMBL" id="JARJCN010000063">
    <property type="protein sequence ID" value="KAJ7078939.1"/>
    <property type="molecule type" value="Genomic_DNA"/>
</dbReference>
<keyword evidence="3 8" id="KW-0812">Transmembrane</keyword>
<feature type="transmembrane region" description="Helical" evidence="8">
    <location>
        <begin position="544"/>
        <end position="563"/>
    </location>
</feature>
<name>A0AAD6TTC3_9AGAR</name>
<dbReference type="GO" id="GO:0016020">
    <property type="term" value="C:membrane"/>
    <property type="evidence" value="ECO:0007669"/>
    <property type="project" value="UniProtKB-SubCell"/>
</dbReference>
<dbReference type="InterPro" id="IPR040241">
    <property type="entry name" value="TRP_Flc/Pkd2-like"/>
</dbReference>
<feature type="transmembrane region" description="Helical" evidence="8">
    <location>
        <begin position="353"/>
        <end position="379"/>
    </location>
</feature>
<feature type="compositionally biased region" description="Polar residues" evidence="7">
    <location>
        <begin position="681"/>
        <end position="691"/>
    </location>
</feature>